<dbReference type="Proteomes" id="UP000440578">
    <property type="component" value="Unassembled WGS sequence"/>
</dbReference>
<accession>A0A6A4V1Y5</accession>
<feature type="compositionally biased region" description="Acidic residues" evidence="6">
    <location>
        <begin position="239"/>
        <end position="256"/>
    </location>
</feature>
<evidence type="ECO:0000256" key="4">
    <source>
        <dbReference type="ARBA" id="ARBA00023136"/>
    </source>
</evidence>
<dbReference type="SUPFAM" id="SSF49354">
    <property type="entry name" value="PapD-like"/>
    <property type="match status" value="1"/>
</dbReference>
<keyword evidence="5" id="KW-0175">Coiled coil</keyword>
<dbReference type="AlphaFoldDB" id="A0A6A4V1Y5"/>
<keyword evidence="4 7" id="KW-0472">Membrane</keyword>
<keyword evidence="3 7" id="KW-1133">Transmembrane helix</keyword>
<reference evidence="9 10" key="1">
    <citation type="submission" date="2019-07" db="EMBL/GenBank/DDBJ databases">
        <title>Draft genome assembly of a fouling barnacle, Amphibalanus amphitrite (Darwin, 1854): The first reference genome for Thecostraca.</title>
        <authorList>
            <person name="Kim W."/>
        </authorList>
    </citation>
    <scope>NUCLEOTIDE SEQUENCE [LARGE SCALE GENOMIC DNA]</scope>
    <source>
        <strain evidence="9">SNU_AA5</strain>
        <tissue evidence="9">Soma without cirri and trophi</tissue>
    </source>
</reference>
<feature type="region of interest" description="Disordered" evidence="6">
    <location>
        <begin position="286"/>
        <end position="328"/>
    </location>
</feature>
<dbReference type="OrthoDB" id="264603at2759"/>
<feature type="region of interest" description="Disordered" evidence="6">
    <location>
        <begin position="69"/>
        <end position="110"/>
    </location>
</feature>
<dbReference type="Gene3D" id="2.60.40.10">
    <property type="entry name" value="Immunoglobulins"/>
    <property type="match status" value="1"/>
</dbReference>
<evidence type="ECO:0000313" key="9">
    <source>
        <dbReference type="EMBL" id="KAF0287893.1"/>
    </source>
</evidence>
<feature type="compositionally biased region" description="Acidic residues" evidence="6">
    <location>
        <begin position="220"/>
        <end position="231"/>
    </location>
</feature>
<feature type="coiled-coil region" evidence="5">
    <location>
        <begin position="520"/>
        <end position="547"/>
    </location>
</feature>
<evidence type="ECO:0000256" key="8">
    <source>
        <dbReference type="SAM" id="SignalP"/>
    </source>
</evidence>
<dbReference type="InterPro" id="IPR016763">
    <property type="entry name" value="VAP"/>
</dbReference>
<evidence type="ECO:0000256" key="1">
    <source>
        <dbReference type="ARBA" id="ARBA00004211"/>
    </source>
</evidence>
<evidence type="ECO:0000256" key="2">
    <source>
        <dbReference type="ARBA" id="ARBA00022692"/>
    </source>
</evidence>
<evidence type="ECO:0000256" key="7">
    <source>
        <dbReference type="SAM" id="Phobius"/>
    </source>
</evidence>
<dbReference type="GO" id="GO:0061817">
    <property type="term" value="P:endoplasmic reticulum-plasma membrane tethering"/>
    <property type="evidence" value="ECO:0007669"/>
    <property type="project" value="TreeGrafter"/>
</dbReference>
<dbReference type="GO" id="GO:0005886">
    <property type="term" value="C:plasma membrane"/>
    <property type="evidence" value="ECO:0007669"/>
    <property type="project" value="TreeGrafter"/>
</dbReference>
<dbReference type="EMBL" id="VIIS01002159">
    <property type="protein sequence ID" value="KAF0287893.1"/>
    <property type="molecule type" value="Genomic_DNA"/>
</dbReference>
<evidence type="ECO:0000256" key="5">
    <source>
        <dbReference type="SAM" id="Coils"/>
    </source>
</evidence>
<feature type="region of interest" description="Disordered" evidence="6">
    <location>
        <begin position="28"/>
        <end position="54"/>
    </location>
</feature>
<dbReference type="PANTHER" id="PTHR10809:SF6">
    <property type="entry name" value="AT11025P-RELATED"/>
    <property type="match status" value="1"/>
</dbReference>
<organism evidence="9 10">
    <name type="scientific">Amphibalanus amphitrite</name>
    <name type="common">Striped barnacle</name>
    <name type="synonym">Balanus amphitrite</name>
    <dbReference type="NCBI Taxonomy" id="1232801"/>
    <lineage>
        <taxon>Eukaryota</taxon>
        <taxon>Metazoa</taxon>
        <taxon>Ecdysozoa</taxon>
        <taxon>Arthropoda</taxon>
        <taxon>Crustacea</taxon>
        <taxon>Multicrustacea</taxon>
        <taxon>Cirripedia</taxon>
        <taxon>Thoracica</taxon>
        <taxon>Thoracicalcarea</taxon>
        <taxon>Balanomorpha</taxon>
        <taxon>Balanoidea</taxon>
        <taxon>Balanidae</taxon>
        <taxon>Amphibalaninae</taxon>
        <taxon>Amphibalanus</taxon>
    </lineage>
</organism>
<protein>
    <submittedName>
        <fullName evidence="9">Vesicle-associated membrane protein-associated protein B</fullName>
    </submittedName>
</protein>
<feature type="compositionally biased region" description="Low complexity" evidence="6">
    <location>
        <begin position="298"/>
        <end position="312"/>
    </location>
</feature>
<keyword evidence="10" id="KW-1185">Reference proteome</keyword>
<dbReference type="InterPro" id="IPR013783">
    <property type="entry name" value="Ig-like_fold"/>
</dbReference>
<feature type="region of interest" description="Disordered" evidence="6">
    <location>
        <begin position="198"/>
        <end position="257"/>
    </location>
</feature>
<dbReference type="GO" id="GO:0033149">
    <property type="term" value="F:FFAT motif binding"/>
    <property type="evidence" value="ECO:0007669"/>
    <property type="project" value="TreeGrafter"/>
</dbReference>
<dbReference type="PANTHER" id="PTHR10809">
    <property type="entry name" value="VESICLE-ASSOCIATED MEMBRANE PROTEIN-ASSOCIATED PROTEIN"/>
    <property type="match status" value="1"/>
</dbReference>
<evidence type="ECO:0000313" key="10">
    <source>
        <dbReference type="Proteomes" id="UP000440578"/>
    </source>
</evidence>
<keyword evidence="2 7" id="KW-0812">Transmembrane</keyword>
<comment type="subcellular location">
    <subcellularLocation>
        <location evidence="1">Membrane</location>
        <topology evidence="1">Single-pass type IV membrane protein</topology>
    </subcellularLocation>
</comment>
<gene>
    <name evidence="9" type="primary">Vapb</name>
    <name evidence="9" type="ORF">FJT64_013728</name>
</gene>
<dbReference type="GO" id="GO:0090158">
    <property type="term" value="P:endoplasmic reticulum membrane organization"/>
    <property type="evidence" value="ECO:0007669"/>
    <property type="project" value="TreeGrafter"/>
</dbReference>
<sequence>MPLICGFVVVASCVMTFEARDSASKIVPARFRPSQETRRSAEGPSQQSAASQTQPWYLLPPRPACLLSRTASAPCGGRRRSPRAPRGSLGRRYQPVPGSPRPRSVTGRWRHRRSCRPRCILEALRANSEVVRSIATDVSELPLPSLSSTGQNGNSGLTSPPAAVEGGDSPEFLGTGCRDVVVCVELTAEDDVITSSSEVCGSAEDMSSVRSLAGSPAEDSPSDTDGSDICDEAAPLAEGDSDCLEEGSTEDSEEPDPAAALGAVTNCLPVTANGGHFVVVKFSGPEDAETEAEGSTGGAELEVAGPDSTTASVPPPSDAPPPPRESVLSPDMALKVLRGLPAFSEVLNSSCLSPDAALSVLDGLGASDSSSEASDITVVLARPSGGSRLSIDLSRSPDLQTSLCHSIGALSGDEMSPDVEENCIVLEADDGPAPSHSRIDIMLQPFNYDPAEKNKHKFMVQTMFLPDGDTGDLESLWKNASPEQVMTSSKMRCVFELPTDVAEETPAPAPAVRHPEPKDIKTATDEVKHLRDEISNVMAENLQLKEEGLRLRRQAAAGDRPVASAAASLPPTAAPAEPMMYYVLALVALVVGVILGKLVI</sequence>
<feature type="transmembrane region" description="Helical" evidence="7">
    <location>
        <begin position="579"/>
        <end position="599"/>
    </location>
</feature>
<keyword evidence="8" id="KW-0732">Signal</keyword>
<comment type="caution">
    <text evidence="9">The sequence shown here is derived from an EMBL/GenBank/DDBJ whole genome shotgun (WGS) entry which is preliminary data.</text>
</comment>
<dbReference type="InterPro" id="IPR008962">
    <property type="entry name" value="PapD-like_sf"/>
</dbReference>
<feature type="region of interest" description="Disordered" evidence="6">
    <location>
        <begin position="142"/>
        <end position="170"/>
    </location>
</feature>
<feature type="compositionally biased region" description="Pro residues" evidence="6">
    <location>
        <begin position="313"/>
        <end position="324"/>
    </location>
</feature>
<evidence type="ECO:0000256" key="3">
    <source>
        <dbReference type="ARBA" id="ARBA00022989"/>
    </source>
</evidence>
<proteinExistence type="predicted"/>
<evidence type="ECO:0000256" key="6">
    <source>
        <dbReference type="SAM" id="MobiDB-lite"/>
    </source>
</evidence>
<name>A0A6A4V1Y5_AMPAM</name>
<feature type="signal peptide" evidence="8">
    <location>
        <begin position="1"/>
        <end position="19"/>
    </location>
</feature>
<dbReference type="GO" id="GO:0005789">
    <property type="term" value="C:endoplasmic reticulum membrane"/>
    <property type="evidence" value="ECO:0007669"/>
    <property type="project" value="InterPro"/>
</dbReference>
<feature type="chain" id="PRO_5025390245" evidence="8">
    <location>
        <begin position="20"/>
        <end position="600"/>
    </location>
</feature>
<feature type="compositionally biased region" description="Polar residues" evidence="6">
    <location>
        <begin position="145"/>
        <end position="158"/>
    </location>
</feature>